<evidence type="ECO:0000256" key="1">
    <source>
        <dbReference type="ARBA" id="ARBA00009003"/>
    </source>
</evidence>
<evidence type="ECO:0008006" key="6">
    <source>
        <dbReference type="Google" id="ProtNLM"/>
    </source>
</evidence>
<sequence>MIDWLVDKKQRFRHADKCFPDTVLDAWCLISYGERFLPLKTVVFCHKFRLEIFMKNWNISFPTLSTNVIKRYSLVLLILCVLLLIYFVKRKTLVSFNIPSKKNINSNSNQHFTKSSLLNLKEFHSVNNLHLSNSNYKEIGDNFKGSKSKKYKTPADNLNLHIKTQNKKILREEEDYYKRFKNFPNLEWYIARSYLENKYDEQNFFSSNNCASMINKFKEEKKKVEDTIPKIIHQIWITSEHDVDKPLPTFSQVENCKKINNDFKFMFWTNNNISQINLVNKAYFNIWRNTKDEIPGATDILRYEILYQFGGIYMDIDTICVKPFNDLVNKSFFIGYEMFNNTGSVDPTNPMIANGVIGSKKQNFFFYLIKQYFKSKTKKMETAWIETGPAFLTRFLKMFNEKFFKTHEQLEVLDYKKFYPFHHSEANSRIYDQGRELRYGSYCMPTQWGNVKVDKF</sequence>
<dbReference type="AlphaFoldDB" id="A0AAD5U0J0"/>
<feature type="transmembrane region" description="Helical" evidence="3">
    <location>
        <begin position="69"/>
        <end position="88"/>
    </location>
</feature>
<dbReference type="InterPro" id="IPR029044">
    <property type="entry name" value="Nucleotide-diphossugar_trans"/>
</dbReference>
<evidence type="ECO:0000256" key="3">
    <source>
        <dbReference type="SAM" id="Phobius"/>
    </source>
</evidence>
<dbReference type="PANTHER" id="PTHR32385:SF15">
    <property type="entry name" value="INOSITOL PHOSPHOCERAMIDE MANNOSYLTRANSFERASE 1"/>
    <property type="match status" value="1"/>
</dbReference>
<name>A0AAD5U0J0_9FUNG</name>
<gene>
    <name evidence="4" type="ORF">HK099_008090</name>
</gene>
<dbReference type="InterPro" id="IPR007577">
    <property type="entry name" value="GlycoTrfase_DXD_sugar-bd_CS"/>
</dbReference>
<proteinExistence type="inferred from homology"/>
<dbReference type="InterPro" id="IPR051706">
    <property type="entry name" value="Glycosyltransferase_domain"/>
</dbReference>
<reference evidence="4" key="1">
    <citation type="submission" date="2020-05" db="EMBL/GenBank/DDBJ databases">
        <title>Phylogenomic resolution of chytrid fungi.</title>
        <authorList>
            <person name="Stajich J.E."/>
            <person name="Amses K."/>
            <person name="Simmons R."/>
            <person name="Seto K."/>
            <person name="Myers J."/>
            <person name="Bonds A."/>
            <person name="Quandt C.A."/>
            <person name="Barry K."/>
            <person name="Liu P."/>
            <person name="Grigoriev I."/>
            <person name="Longcore J.E."/>
            <person name="James T.Y."/>
        </authorList>
    </citation>
    <scope>NUCLEOTIDE SEQUENCE</scope>
    <source>
        <strain evidence="4">JEL0476</strain>
    </source>
</reference>
<dbReference type="GO" id="GO:0016020">
    <property type="term" value="C:membrane"/>
    <property type="evidence" value="ECO:0007669"/>
    <property type="project" value="GOC"/>
</dbReference>
<dbReference type="GO" id="GO:0000030">
    <property type="term" value="F:mannosyltransferase activity"/>
    <property type="evidence" value="ECO:0007669"/>
    <property type="project" value="TreeGrafter"/>
</dbReference>
<protein>
    <recommendedName>
        <fullName evidence="6">Glycosyltransferase</fullName>
    </recommendedName>
</protein>
<evidence type="ECO:0000313" key="4">
    <source>
        <dbReference type="EMBL" id="KAJ3211151.1"/>
    </source>
</evidence>
<evidence type="ECO:0000256" key="2">
    <source>
        <dbReference type="ARBA" id="ARBA00022679"/>
    </source>
</evidence>
<dbReference type="Proteomes" id="UP001211065">
    <property type="component" value="Unassembled WGS sequence"/>
</dbReference>
<keyword evidence="3" id="KW-0472">Membrane</keyword>
<accession>A0AAD5U0J0</accession>
<dbReference type="PANTHER" id="PTHR32385">
    <property type="entry name" value="MANNOSYL PHOSPHORYLINOSITOL CERAMIDE SYNTHASE"/>
    <property type="match status" value="1"/>
</dbReference>
<dbReference type="EMBL" id="JADGJW010000853">
    <property type="protein sequence ID" value="KAJ3211151.1"/>
    <property type="molecule type" value="Genomic_DNA"/>
</dbReference>
<dbReference type="Pfam" id="PF04488">
    <property type="entry name" value="Gly_transf_sug"/>
    <property type="match status" value="1"/>
</dbReference>
<dbReference type="SUPFAM" id="SSF53448">
    <property type="entry name" value="Nucleotide-diphospho-sugar transferases"/>
    <property type="match status" value="1"/>
</dbReference>
<keyword evidence="5" id="KW-1185">Reference proteome</keyword>
<evidence type="ECO:0000313" key="5">
    <source>
        <dbReference type="Proteomes" id="UP001211065"/>
    </source>
</evidence>
<comment type="caution">
    <text evidence="4">The sequence shown here is derived from an EMBL/GenBank/DDBJ whole genome shotgun (WGS) entry which is preliminary data.</text>
</comment>
<comment type="similarity">
    <text evidence="1">Belongs to the glycosyltransferase 32 family.</text>
</comment>
<keyword evidence="2" id="KW-0808">Transferase</keyword>
<dbReference type="Gene3D" id="3.90.550.20">
    <property type="match status" value="1"/>
</dbReference>
<dbReference type="GO" id="GO:0051999">
    <property type="term" value="P:mannosyl-inositol phosphorylceramide biosynthetic process"/>
    <property type="evidence" value="ECO:0007669"/>
    <property type="project" value="TreeGrafter"/>
</dbReference>
<keyword evidence="3" id="KW-1133">Transmembrane helix</keyword>
<organism evidence="4 5">
    <name type="scientific">Clydaea vesicula</name>
    <dbReference type="NCBI Taxonomy" id="447962"/>
    <lineage>
        <taxon>Eukaryota</taxon>
        <taxon>Fungi</taxon>
        <taxon>Fungi incertae sedis</taxon>
        <taxon>Chytridiomycota</taxon>
        <taxon>Chytridiomycota incertae sedis</taxon>
        <taxon>Chytridiomycetes</taxon>
        <taxon>Lobulomycetales</taxon>
        <taxon>Lobulomycetaceae</taxon>
        <taxon>Clydaea</taxon>
    </lineage>
</organism>
<keyword evidence="3" id="KW-0812">Transmembrane</keyword>